<feature type="repeat" description="ANK" evidence="3">
    <location>
        <begin position="487"/>
        <end position="520"/>
    </location>
</feature>
<dbReference type="SUPFAM" id="SSF48403">
    <property type="entry name" value="Ankyrin repeat"/>
    <property type="match status" value="1"/>
</dbReference>
<dbReference type="GeneID" id="63852251"/>
<dbReference type="PANTHER" id="PTHR24198:SF165">
    <property type="entry name" value="ANKYRIN REPEAT-CONTAINING PROTEIN-RELATED"/>
    <property type="match status" value="1"/>
</dbReference>
<evidence type="ECO:0000256" key="4">
    <source>
        <dbReference type="SAM" id="MobiDB-lite"/>
    </source>
</evidence>
<feature type="compositionally biased region" description="Polar residues" evidence="4">
    <location>
        <begin position="206"/>
        <end position="221"/>
    </location>
</feature>
<protein>
    <recommendedName>
        <fullName evidence="7">Ankyrin</fullName>
    </recommendedName>
</protein>
<feature type="compositionally biased region" description="Polar residues" evidence="4">
    <location>
        <begin position="240"/>
        <end position="251"/>
    </location>
</feature>
<name>A0A9P4L9T2_9PLEO</name>
<feature type="region of interest" description="Disordered" evidence="4">
    <location>
        <begin position="281"/>
        <end position="304"/>
    </location>
</feature>
<evidence type="ECO:0000256" key="2">
    <source>
        <dbReference type="ARBA" id="ARBA00023043"/>
    </source>
</evidence>
<organism evidence="5 6">
    <name type="scientific">Cucurbitaria berberidis CBS 394.84</name>
    <dbReference type="NCBI Taxonomy" id="1168544"/>
    <lineage>
        <taxon>Eukaryota</taxon>
        <taxon>Fungi</taxon>
        <taxon>Dikarya</taxon>
        <taxon>Ascomycota</taxon>
        <taxon>Pezizomycotina</taxon>
        <taxon>Dothideomycetes</taxon>
        <taxon>Pleosporomycetidae</taxon>
        <taxon>Pleosporales</taxon>
        <taxon>Pleosporineae</taxon>
        <taxon>Cucurbitariaceae</taxon>
        <taxon>Cucurbitaria</taxon>
    </lineage>
</organism>
<proteinExistence type="predicted"/>
<dbReference type="OrthoDB" id="426293at2759"/>
<dbReference type="AlphaFoldDB" id="A0A9P4L9T2"/>
<dbReference type="PROSITE" id="PS50297">
    <property type="entry name" value="ANK_REP_REGION"/>
    <property type="match status" value="1"/>
</dbReference>
<evidence type="ECO:0000313" key="5">
    <source>
        <dbReference type="EMBL" id="KAF1846529.1"/>
    </source>
</evidence>
<dbReference type="SMART" id="SM00248">
    <property type="entry name" value="ANK"/>
    <property type="match status" value="4"/>
</dbReference>
<dbReference type="Proteomes" id="UP000800039">
    <property type="component" value="Unassembled WGS sequence"/>
</dbReference>
<dbReference type="InterPro" id="IPR002110">
    <property type="entry name" value="Ankyrin_rpt"/>
</dbReference>
<dbReference type="Pfam" id="PF12796">
    <property type="entry name" value="Ank_2"/>
    <property type="match status" value="1"/>
</dbReference>
<dbReference type="Gene3D" id="1.25.40.20">
    <property type="entry name" value="Ankyrin repeat-containing domain"/>
    <property type="match status" value="1"/>
</dbReference>
<dbReference type="RefSeq" id="XP_040789092.1">
    <property type="nucleotide sequence ID" value="XM_040935000.1"/>
</dbReference>
<accession>A0A9P4L9T2</accession>
<evidence type="ECO:0000256" key="3">
    <source>
        <dbReference type="PROSITE-ProRule" id="PRU00023"/>
    </source>
</evidence>
<dbReference type="EMBL" id="ML976616">
    <property type="protein sequence ID" value="KAF1846529.1"/>
    <property type="molecule type" value="Genomic_DNA"/>
</dbReference>
<evidence type="ECO:0000313" key="6">
    <source>
        <dbReference type="Proteomes" id="UP000800039"/>
    </source>
</evidence>
<feature type="region of interest" description="Disordered" evidence="4">
    <location>
        <begin position="206"/>
        <end position="251"/>
    </location>
</feature>
<evidence type="ECO:0000256" key="1">
    <source>
        <dbReference type="ARBA" id="ARBA00022737"/>
    </source>
</evidence>
<dbReference type="PANTHER" id="PTHR24198">
    <property type="entry name" value="ANKYRIN REPEAT AND PROTEIN KINASE DOMAIN-CONTAINING PROTEIN"/>
    <property type="match status" value="1"/>
</dbReference>
<reference evidence="5" key="1">
    <citation type="submission" date="2020-01" db="EMBL/GenBank/DDBJ databases">
        <authorList>
            <consortium name="DOE Joint Genome Institute"/>
            <person name="Haridas S."/>
            <person name="Albert R."/>
            <person name="Binder M."/>
            <person name="Bloem J."/>
            <person name="Labutti K."/>
            <person name="Salamov A."/>
            <person name="Andreopoulos B."/>
            <person name="Baker S.E."/>
            <person name="Barry K."/>
            <person name="Bills G."/>
            <person name="Bluhm B.H."/>
            <person name="Cannon C."/>
            <person name="Castanera R."/>
            <person name="Culley D.E."/>
            <person name="Daum C."/>
            <person name="Ezra D."/>
            <person name="Gonzalez J.B."/>
            <person name="Henrissat B."/>
            <person name="Kuo A."/>
            <person name="Liang C."/>
            <person name="Lipzen A."/>
            <person name="Lutzoni F."/>
            <person name="Magnuson J."/>
            <person name="Mondo S."/>
            <person name="Nolan M."/>
            <person name="Ohm R."/>
            <person name="Pangilinan J."/>
            <person name="Park H.-J."/>
            <person name="Ramirez L."/>
            <person name="Alfaro M."/>
            <person name="Sun H."/>
            <person name="Tritt A."/>
            <person name="Yoshinaga Y."/>
            <person name="Zwiers L.-H."/>
            <person name="Turgeon B.G."/>
            <person name="Goodwin S.B."/>
            <person name="Spatafora J.W."/>
            <person name="Crous P.W."/>
            <person name="Grigoriev I.V."/>
        </authorList>
    </citation>
    <scope>NUCLEOTIDE SEQUENCE</scope>
    <source>
        <strain evidence="5">CBS 394.84</strain>
    </source>
</reference>
<comment type="caution">
    <text evidence="5">The sequence shown here is derived from an EMBL/GenBank/DDBJ whole genome shotgun (WGS) entry which is preliminary data.</text>
</comment>
<evidence type="ECO:0008006" key="7">
    <source>
        <dbReference type="Google" id="ProtNLM"/>
    </source>
</evidence>
<feature type="compositionally biased region" description="Polar residues" evidence="4">
    <location>
        <begin position="290"/>
        <end position="304"/>
    </location>
</feature>
<dbReference type="PROSITE" id="PS50088">
    <property type="entry name" value="ANK_REPEAT"/>
    <property type="match status" value="1"/>
</dbReference>
<sequence length="576" mass="63151">MPQPSTIAARCAALGTSINQVIPDIYSFARRVRDSRHDLNAINSDLLIIRTGLGVAQDDFASTSSAKLPASLIDAVSQILDSCDDTSDRLHKAFLKLSCSSVPRQDWQLLKDGLLINLRHDLNGATIVLELALDYISLFGQQDTLDSLLQCYVSDLITASDDLLKRTDKEEIHINLTARDRLPSLLQAIRLLRSCITAISRETAVASSSSPQPIKRTTTPRPDSLEPSLGEPRRSRRPNAPQQVSSESAASKSIGTWLDNVPCFEDAPPLTHLAIRRVAEETHTKRASRSHLSPSRGTFYTDDGVSSSRTLVASEARIRRSRSWCSNLTILNHNVSTATKMTQADRYTRTMSGSDVSVIHKNITSDKIAVAKGNRKDLDIDQRVAVDRILANVPAEATAEEVERILWEGANSSVVHPDFGYFFIRAAHEMSPSVLQVLIEFGADITRTTSSSSRYYSAMHAATTGRQLDTVKYLVLCGHSIDMPNTLGETPLHLAVKTPGAYEVARYLVNLGADVNQETHSGDTPLQATLTEPMLEGKERSMLIELLLAHGAEGEVNKDMEARRGNSKGRHVLGLS</sequence>
<dbReference type="InterPro" id="IPR036770">
    <property type="entry name" value="Ankyrin_rpt-contain_sf"/>
</dbReference>
<keyword evidence="1" id="KW-0677">Repeat</keyword>
<gene>
    <name evidence="5" type="ORF">K460DRAFT_377701</name>
</gene>
<keyword evidence="2 3" id="KW-0040">ANK repeat</keyword>
<keyword evidence="6" id="KW-1185">Reference proteome</keyword>